<dbReference type="GO" id="GO:0006508">
    <property type="term" value="P:proteolysis"/>
    <property type="evidence" value="ECO:0007669"/>
    <property type="project" value="UniProtKB-KW"/>
</dbReference>
<feature type="chain" id="PRO_5044975741" description="Serine protease" evidence="6">
    <location>
        <begin position="28"/>
        <end position="247"/>
    </location>
</feature>
<evidence type="ECO:0000256" key="4">
    <source>
        <dbReference type="ARBA" id="ARBA00022801"/>
    </source>
</evidence>
<evidence type="ECO:0000256" key="6">
    <source>
        <dbReference type="RuleBase" id="RU004296"/>
    </source>
</evidence>
<evidence type="ECO:0000256" key="1">
    <source>
        <dbReference type="ARBA" id="ARBA00008764"/>
    </source>
</evidence>
<dbReference type="EC" id="3.4.21.-" evidence="6"/>
<organism evidence="8 9">
    <name type="scientific">Staphylococcus ratti</name>
    <dbReference type="NCBI Taxonomy" id="2892440"/>
    <lineage>
        <taxon>Bacteria</taxon>
        <taxon>Bacillati</taxon>
        <taxon>Bacillota</taxon>
        <taxon>Bacilli</taxon>
        <taxon>Bacillales</taxon>
        <taxon>Staphylococcaceae</taxon>
        <taxon>Staphylococcus</taxon>
    </lineage>
</organism>
<dbReference type="InterPro" id="IPR009003">
    <property type="entry name" value="Peptidase_S1_PA"/>
</dbReference>
<proteinExistence type="inferred from homology"/>
<evidence type="ECO:0000256" key="5">
    <source>
        <dbReference type="ARBA" id="ARBA00022825"/>
    </source>
</evidence>
<sequence>MKMKFLLIGLMFLCTILSFTSSIHAQAAFEDGKLTPVDTSKDEKSKQTAKYAPDNSNYCSAIMITPNVGLTAKHCVGNMSKEGYVGAVYPGQSGTSTPFGYMNISSYIPDSAEDIAIIKGKDSDKSGDYKHYIQGFKTNLKAFSLEERKKLIGKKVYSYGYPSDLTGSPQVKAEGVITNYNPVTRDIDTTMPVSNGQSGAGVFLEDGNQFIGILTSGYKKNDKDYARVTVIDNRLLNWFNQNILETE</sequence>
<dbReference type="GO" id="GO:0008233">
    <property type="term" value="F:peptidase activity"/>
    <property type="evidence" value="ECO:0007669"/>
    <property type="project" value="UniProtKB-KW"/>
</dbReference>
<name>A0ABY3PEW9_9STAP</name>
<comment type="similarity">
    <text evidence="1 6">Belongs to the peptidase S1B family.</text>
</comment>
<keyword evidence="9" id="KW-1185">Reference proteome</keyword>
<keyword evidence="2 6" id="KW-0645">Protease</keyword>
<dbReference type="Proteomes" id="UP001197626">
    <property type="component" value="Chromosome"/>
</dbReference>
<gene>
    <name evidence="8" type="ORF">LN051_04280</name>
</gene>
<dbReference type="InterPro" id="IPR043504">
    <property type="entry name" value="Peptidase_S1_PA_chymotrypsin"/>
</dbReference>
<reference evidence="8 9" key="1">
    <citation type="journal article" date="2022" name="Pathogens">
        <title>Staphylococcus ratti sp. nov. Isolated from a Lab Rat.</title>
        <authorList>
            <person name="Kovarovic V."/>
            <person name="Sedlacek I."/>
            <person name="Petras P."/>
            <person name="Kralova S."/>
            <person name="Maslanova I."/>
            <person name="Svec P."/>
            <person name="Neumann-Schaal M."/>
            <person name="Botka T."/>
            <person name="Gelbicova T."/>
            <person name="Stankova E."/>
            <person name="Doskar J."/>
            <person name="Pantucek R."/>
        </authorList>
    </citation>
    <scope>NUCLEOTIDE SEQUENCE [LARGE SCALE GENOMIC DNA]</scope>
    <source>
        <strain evidence="8 9">CCM 9025</strain>
    </source>
</reference>
<keyword evidence="3 6" id="KW-0732">Signal</keyword>
<keyword evidence="4 6" id="KW-0378">Hydrolase</keyword>
<evidence type="ECO:0000259" key="7">
    <source>
        <dbReference type="Pfam" id="PF00089"/>
    </source>
</evidence>
<dbReference type="InterPro" id="IPR008256">
    <property type="entry name" value="Peptidase_S1B"/>
</dbReference>
<dbReference type="EMBL" id="CP086654">
    <property type="protein sequence ID" value="UEX90848.1"/>
    <property type="molecule type" value="Genomic_DNA"/>
</dbReference>
<dbReference type="Pfam" id="PF00089">
    <property type="entry name" value="Trypsin"/>
    <property type="match status" value="1"/>
</dbReference>
<feature type="signal peptide" evidence="6">
    <location>
        <begin position="1"/>
        <end position="27"/>
    </location>
</feature>
<keyword evidence="5 6" id="KW-0720">Serine protease</keyword>
<dbReference type="InterPro" id="IPR001254">
    <property type="entry name" value="Trypsin_dom"/>
</dbReference>
<dbReference type="RefSeq" id="WP_229293328.1">
    <property type="nucleotide sequence ID" value="NZ_CP086654.1"/>
</dbReference>
<dbReference type="SUPFAM" id="SSF50494">
    <property type="entry name" value="Trypsin-like serine proteases"/>
    <property type="match status" value="1"/>
</dbReference>
<dbReference type="Gene3D" id="2.40.10.10">
    <property type="entry name" value="Trypsin-like serine proteases"/>
    <property type="match status" value="2"/>
</dbReference>
<evidence type="ECO:0000256" key="2">
    <source>
        <dbReference type="ARBA" id="ARBA00022670"/>
    </source>
</evidence>
<protein>
    <recommendedName>
        <fullName evidence="6">Serine protease</fullName>
        <ecNumber evidence="6">3.4.21.-</ecNumber>
    </recommendedName>
</protein>
<evidence type="ECO:0000313" key="8">
    <source>
        <dbReference type="EMBL" id="UEX90848.1"/>
    </source>
</evidence>
<accession>A0ABY3PEW9</accession>
<feature type="domain" description="Peptidase S1" evidence="7">
    <location>
        <begin position="56"/>
        <end position="230"/>
    </location>
</feature>
<evidence type="ECO:0000313" key="9">
    <source>
        <dbReference type="Proteomes" id="UP001197626"/>
    </source>
</evidence>
<dbReference type="PRINTS" id="PR00839">
    <property type="entry name" value="V8PROTEASE"/>
</dbReference>
<evidence type="ECO:0000256" key="3">
    <source>
        <dbReference type="ARBA" id="ARBA00022729"/>
    </source>
</evidence>